<dbReference type="Proteomes" id="UP000007129">
    <property type="component" value="Unassembled WGS sequence"/>
</dbReference>
<feature type="region of interest" description="Disordered" evidence="1">
    <location>
        <begin position="379"/>
        <end position="444"/>
    </location>
</feature>
<gene>
    <name evidence="3" type="ORF">MPH_02500</name>
</gene>
<feature type="compositionally biased region" description="Low complexity" evidence="1">
    <location>
        <begin position="660"/>
        <end position="670"/>
    </location>
</feature>
<dbReference type="AlphaFoldDB" id="K2RZH8"/>
<proteinExistence type="predicted"/>
<evidence type="ECO:0000259" key="2">
    <source>
        <dbReference type="Pfam" id="PF00533"/>
    </source>
</evidence>
<feature type="compositionally biased region" description="Basic and acidic residues" evidence="1">
    <location>
        <begin position="390"/>
        <end position="410"/>
    </location>
</feature>
<feature type="region of interest" description="Disordered" evidence="1">
    <location>
        <begin position="608"/>
        <end position="670"/>
    </location>
</feature>
<dbReference type="OrthoDB" id="10661315at2759"/>
<feature type="region of interest" description="Disordered" evidence="1">
    <location>
        <begin position="1"/>
        <end position="22"/>
    </location>
</feature>
<dbReference type="Pfam" id="PF00533">
    <property type="entry name" value="BRCT"/>
    <property type="match status" value="1"/>
</dbReference>
<dbReference type="VEuPathDB" id="FungiDB:MPH_02500"/>
<dbReference type="HOGENOM" id="CLU_012169_0_0_1"/>
<dbReference type="SUPFAM" id="SSF52113">
    <property type="entry name" value="BRCT domain"/>
    <property type="match status" value="1"/>
</dbReference>
<evidence type="ECO:0000313" key="3">
    <source>
        <dbReference type="EMBL" id="EKG20143.1"/>
    </source>
</evidence>
<feature type="compositionally biased region" description="Polar residues" evidence="1">
    <location>
        <begin position="412"/>
        <end position="444"/>
    </location>
</feature>
<dbReference type="EMBL" id="AHHD01000094">
    <property type="protein sequence ID" value="EKG20143.1"/>
    <property type="molecule type" value="Genomic_DNA"/>
</dbReference>
<evidence type="ECO:0000313" key="4">
    <source>
        <dbReference type="Proteomes" id="UP000007129"/>
    </source>
</evidence>
<organism evidence="3 4">
    <name type="scientific">Macrophomina phaseolina (strain MS6)</name>
    <name type="common">Charcoal rot fungus</name>
    <dbReference type="NCBI Taxonomy" id="1126212"/>
    <lineage>
        <taxon>Eukaryota</taxon>
        <taxon>Fungi</taxon>
        <taxon>Dikarya</taxon>
        <taxon>Ascomycota</taxon>
        <taxon>Pezizomycotina</taxon>
        <taxon>Dothideomycetes</taxon>
        <taxon>Dothideomycetes incertae sedis</taxon>
        <taxon>Botryosphaeriales</taxon>
        <taxon>Botryosphaeriaceae</taxon>
        <taxon>Macrophomina</taxon>
    </lineage>
</organism>
<dbReference type="Gene3D" id="3.40.50.10190">
    <property type="entry name" value="BRCT domain"/>
    <property type="match status" value="1"/>
</dbReference>
<dbReference type="InParanoid" id="K2RZH8"/>
<reference evidence="3 4" key="1">
    <citation type="journal article" date="2012" name="BMC Genomics">
        <title>Tools to kill: Genome of one of the most destructive plant pathogenic fungi Macrophomina phaseolina.</title>
        <authorList>
            <person name="Islam M.S."/>
            <person name="Haque M.S."/>
            <person name="Islam M.M."/>
            <person name="Emdad E.M."/>
            <person name="Halim A."/>
            <person name="Hossen Q.M.M."/>
            <person name="Hossain M.Z."/>
            <person name="Ahmed B."/>
            <person name="Rahim S."/>
            <person name="Rahman M.S."/>
            <person name="Alam M.M."/>
            <person name="Hou S."/>
            <person name="Wan X."/>
            <person name="Saito J.A."/>
            <person name="Alam M."/>
        </authorList>
    </citation>
    <scope>NUCLEOTIDE SEQUENCE [LARGE SCALE GENOMIC DNA]</scope>
    <source>
        <strain evidence="3 4">MS6</strain>
    </source>
</reference>
<protein>
    <submittedName>
        <fullName evidence="3">BRCT domain-containing protein</fullName>
    </submittedName>
</protein>
<sequence>MPQPKATEEEISPPSYPDKDDMWHFGDDCSQGVVRRITTQKKAAEYGELHLMKVYDTDMVVTMDNLPPENVILSSNLAYQVIRLVLQTGIIPLRHLHELWPGNFTTLGGPLITMEPLGKPALLQRSSDNANVTFGAYNGYVYLGKAGFHYLVGSDDDNAIQMAKKARPWYDANHKSAGLHTCREFNIISLVDIPRKIDPERIDPTVSYRPVHQKIIEKYKKGMYTFGPLQKSPTHPHGQTYWLKVYKNVARLKASGDLTSWENPSTLTEPLSAIDIPLPDKVIPQKLKDVLDVKSLRKNNVCRGKNIAIAGKPAYTTNQQEWKDFLTAAGATIDTAISATTHFLITCEGSESTSKTLTKQAKKHGTVIITEKAFVEKLQRTSKNVPAEPESSRKERDSPAESQSKNHEDPVNTPTQEGTPTQVSARQTRSQKNPTQEETPTSTWFPEFAHRITFQQIAQSTKIFERLKQNTFETTKTQIENQESVLASIGMHATRIQNQLTRNHIQHDIQRLIDSINAQKDILSNGFQSLSSDHAVGMGNFAAAISKATRKTFEEEKIHEALRHFSEYKDIPPVKELRAPEAWFTFPENQKYGMQRDLEDHNTVRQRYHTDGKTLRMEPKIPSEKRPAPLEFHSPWATPSKKAKSEEAILISDDDSEHNSQSSLGSSLSV</sequence>
<feature type="compositionally biased region" description="Basic and acidic residues" evidence="1">
    <location>
        <begin position="608"/>
        <end position="628"/>
    </location>
</feature>
<comment type="caution">
    <text evidence="3">The sequence shown here is derived from an EMBL/GenBank/DDBJ whole genome shotgun (WGS) entry which is preliminary data.</text>
</comment>
<accession>K2RZH8</accession>
<name>K2RZH8_MACPH</name>
<dbReference type="InterPro" id="IPR036420">
    <property type="entry name" value="BRCT_dom_sf"/>
</dbReference>
<dbReference type="InterPro" id="IPR001357">
    <property type="entry name" value="BRCT_dom"/>
</dbReference>
<feature type="domain" description="BRCT" evidence="2">
    <location>
        <begin position="299"/>
        <end position="362"/>
    </location>
</feature>
<evidence type="ECO:0000256" key="1">
    <source>
        <dbReference type="SAM" id="MobiDB-lite"/>
    </source>
</evidence>